<dbReference type="EMBL" id="CBUK010000083">
    <property type="protein sequence ID" value="CDI58575.1"/>
    <property type="molecule type" value="Genomic_DNA"/>
</dbReference>
<dbReference type="Pfam" id="PF09524">
    <property type="entry name" value="Phg_2220_C"/>
    <property type="match status" value="1"/>
</dbReference>
<evidence type="ECO:0000256" key="1">
    <source>
        <dbReference type="SAM" id="MobiDB-lite"/>
    </source>
</evidence>
<protein>
    <submittedName>
        <fullName evidence="4">Putative phage replication protein</fullName>
    </submittedName>
</protein>
<evidence type="ECO:0000256" key="2">
    <source>
        <dbReference type="SAM" id="Phobius"/>
    </source>
</evidence>
<accession>U6F7J5</accession>
<feature type="region of interest" description="Disordered" evidence="1">
    <location>
        <begin position="113"/>
        <end position="136"/>
    </location>
</feature>
<organism evidence="4 5">
    <name type="scientific">Lactobacillus helveticus CIRM-BIA 951</name>
    <dbReference type="NCBI Taxonomy" id="1226334"/>
    <lineage>
        <taxon>Bacteria</taxon>
        <taxon>Bacillati</taxon>
        <taxon>Bacillota</taxon>
        <taxon>Bacilli</taxon>
        <taxon>Lactobacillales</taxon>
        <taxon>Lactobacillaceae</taxon>
        <taxon>Lactobacillus</taxon>
    </lineage>
</organism>
<dbReference type="HOGENOM" id="CLU_072522_0_0_9"/>
<dbReference type="AlphaFoldDB" id="U6F7J5"/>
<reference evidence="4" key="1">
    <citation type="submission" date="2013-09" db="EMBL/GenBank/DDBJ databases">
        <title>Draft Genome Sequence of five Lactobacillus helveticus strains CIRM-BIA 101T, 103, 104, 951 and 953 isolated from milk product.</title>
        <authorList>
            <person name="Valence F."/>
            <person name="Chuat V."/>
            <person name="Ma L."/>
            <person name="Creno S."/>
            <person name="Falentin H."/>
            <person name="Lortal S."/>
            <person name="Bizet C."/>
            <person name="Clermont D."/>
            <person name="Loux V."/>
            <person name="Bouchier C."/>
            <person name="Cousin S."/>
        </authorList>
    </citation>
    <scope>NUCLEOTIDE SEQUENCE [LARGE SCALE GENOMIC DNA]</scope>
    <source>
        <strain evidence="4">CIRM-BIA 951</strain>
    </source>
</reference>
<comment type="caution">
    <text evidence="4">The sequence shown here is derived from an EMBL/GenBank/DDBJ whole genome shotgun (WGS) entry which is preliminary data.</text>
</comment>
<keyword evidence="2" id="KW-1133">Transmembrane helix</keyword>
<feature type="transmembrane region" description="Helical" evidence="2">
    <location>
        <begin position="29"/>
        <end position="48"/>
    </location>
</feature>
<proteinExistence type="predicted"/>
<gene>
    <name evidence="4" type="ORF">LHCIRMBIA951_00807</name>
</gene>
<sequence length="276" mass="32074">MDKEFTGARYFLNIPAEVAHDPRIKRDKAILLFGEIYSMLNVTGAFYMSNKEMAKRLRCKTVKPVKEALNELESLDYIKREIIKDEKTGAVIGRKITSTWKPQMTEVTKGRIQEEPNPSYDDNHPLVTTRTEGGVSEEPQIEHINRTINRTTNKYNPADAEHPIPYEEIVDYLNLKTDANYKPTAKPTQRLIRARWNEGYRLDDFKKVVDNKAFEWQGDSKMWKYMRPTTLFGSKFDDYLNANNLDKSRKKPTTGGYEELLNGKKIQDIPDDELPF</sequence>
<evidence type="ECO:0000313" key="4">
    <source>
        <dbReference type="EMBL" id="CDI58575.1"/>
    </source>
</evidence>
<evidence type="ECO:0000259" key="3">
    <source>
        <dbReference type="Pfam" id="PF09524"/>
    </source>
</evidence>
<keyword evidence="5" id="KW-1185">Reference proteome</keyword>
<name>U6F7J5_LACHE</name>
<evidence type="ECO:0000313" key="5">
    <source>
        <dbReference type="Proteomes" id="UP000017248"/>
    </source>
</evidence>
<keyword evidence="2" id="KW-0812">Transmembrane</keyword>
<dbReference type="InterPro" id="IPR011741">
    <property type="entry name" value="Phg_2220_C"/>
</dbReference>
<dbReference type="NCBIfam" id="TIGR02220">
    <property type="entry name" value="phg_TIGR02220"/>
    <property type="match status" value="1"/>
</dbReference>
<keyword evidence="2" id="KW-0472">Membrane</keyword>
<dbReference type="RefSeq" id="WP_023190915.1">
    <property type="nucleotide sequence ID" value="NZ_HG530838.1"/>
</dbReference>
<dbReference type="Proteomes" id="UP000017248">
    <property type="component" value="Unassembled WGS sequence"/>
</dbReference>
<feature type="domain" description="Phage conserved hypothetical protein C-terminal" evidence="3">
    <location>
        <begin position="169"/>
        <end position="241"/>
    </location>
</feature>